<accession>A0ACC2NEL2</accession>
<gene>
    <name evidence="1" type="ORF">QAD02_000632</name>
</gene>
<organism evidence="1 2">
    <name type="scientific">Eretmocerus hayati</name>
    <dbReference type="NCBI Taxonomy" id="131215"/>
    <lineage>
        <taxon>Eukaryota</taxon>
        <taxon>Metazoa</taxon>
        <taxon>Ecdysozoa</taxon>
        <taxon>Arthropoda</taxon>
        <taxon>Hexapoda</taxon>
        <taxon>Insecta</taxon>
        <taxon>Pterygota</taxon>
        <taxon>Neoptera</taxon>
        <taxon>Endopterygota</taxon>
        <taxon>Hymenoptera</taxon>
        <taxon>Apocrita</taxon>
        <taxon>Proctotrupomorpha</taxon>
        <taxon>Chalcidoidea</taxon>
        <taxon>Aphelinidae</taxon>
        <taxon>Aphelininae</taxon>
        <taxon>Eretmocerus</taxon>
    </lineage>
</organism>
<comment type="caution">
    <text evidence="1">The sequence shown here is derived from an EMBL/GenBank/DDBJ whole genome shotgun (WGS) entry which is preliminary data.</text>
</comment>
<name>A0ACC2NEL2_9HYME</name>
<evidence type="ECO:0000313" key="2">
    <source>
        <dbReference type="Proteomes" id="UP001239111"/>
    </source>
</evidence>
<dbReference type="EMBL" id="CM056743">
    <property type="protein sequence ID" value="KAJ8669373.1"/>
    <property type="molecule type" value="Genomic_DNA"/>
</dbReference>
<protein>
    <submittedName>
        <fullName evidence="1">Uncharacterized protein</fullName>
    </submittedName>
</protein>
<keyword evidence="2" id="KW-1185">Reference proteome</keyword>
<reference evidence="1" key="1">
    <citation type="submission" date="2023-04" db="EMBL/GenBank/DDBJ databases">
        <title>A chromosome-level genome assembly of the parasitoid wasp Eretmocerus hayati.</title>
        <authorList>
            <person name="Zhong Y."/>
            <person name="Liu S."/>
            <person name="Liu Y."/>
        </authorList>
    </citation>
    <scope>NUCLEOTIDE SEQUENCE</scope>
    <source>
        <strain evidence="1">ZJU_SS_LIU_2023</strain>
    </source>
</reference>
<evidence type="ECO:0000313" key="1">
    <source>
        <dbReference type="EMBL" id="KAJ8669373.1"/>
    </source>
</evidence>
<proteinExistence type="predicted"/>
<sequence>MGSFFSTSKNTSVEYRDYPPGCVPCPQGYKPGNPGIFTEFHKNFDTLEPRNFDGARIIAKKTLSKHFNVTHSLVMTSLENQRGYKFGASYIGPKKVGPRERYPILEGDIRPNGDVTAKFVHTLGCRYRIKVSTKIQNNKYRDLTTTLEYRSDDFTLSTSLVNPSVLKQEGIFILQFLQAISSRMTLGAEIACQKSSKLPSGKETNVACAFRYSTGFRTFSSTVGHAGIRVCYHHRQSRNLQMGVEFSTNYHLHHSKARILFQLDAPTADMMVKGFVDTDCRVGAVFEKRLYPIPEASLILSGILDHSKQNISVGIGLNIA</sequence>
<dbReference type="Proteomes" id="UP001239111">
    <property type="component" value="Chromosome 3"/>
</dbReference>